<keyword evidence="2" id="KW-1185">Reference proteome</keyword>
<reference evidence="1" key="1">
    <citation type="submission" date="2022-11" db="EMBL/GenBank/DDBJ databases">
        <title>Salinimicrobium profundisediminis sp. nov., isolated from deep-sea sediment of the Mariana Trench.</title>
        <authorList>
            <person name="Fu H."/>
        </authorList>
    </citation>
    <scope>NUCLEOTIDE SEQUENCE</scope>
    <source>
        <strain evidence="1">MT39</strain>
    </source>
</reference>
<comment type="caution">
    <text evidence="1">The sequence shown here is derived from an EMBL/GenBank/DDBJ whole genome shotgun (WGS) entry which is preliminary data.</text>
</comment>
<gene>
    <name evidence="1" type="ORF">OQ279_06590</name>
</gene>
<dbReference type="Proteomes" id="UP001148482">
    <property type="component" value="Unassembled WGS sequence"/>
</dbReference>
<dbReference type="EMBL" id="JAPJDA010000008">
    <property type="protein sequence ID" value="MCX2837817.1"/>
    <property type="molecule type" value="Genomic_DNA"/>
</dbReference>
<sequence>MKRLVYFVLIFTLIQCKTSEVEKFDATGTYKLGNYNPESAEEIREYFGEIQVKQIDSNKIAMTFMINKGAPGYNSGSFIDTLIVENKVAIYRTPQFDESCKITFAFDREGVRVNEETEDFNSGCGFGHAVVAKGYFRKISSDTPVLRNPMTGEEL</sequence>
<accession>A0A9X3I1D1</accession>
<organism evidence="1 2">
    <name type="scientific">Salinimicrobium profundisediminis</name>
    <dbReference type="NCBI Taxonomy" id="2994553"/>
    <lineage>
        <taxon>Bacteria</taxon>
        <taxon>Pseudomonadati</taxon>
        <taxon>Bacteroidota</taxon>
        <taxon>Flavobacteriia</taxon>
        <taxon>Flavobacteriales</taxon>
        <taxon>Flavobacteriaceae</taxon>
        <taxon>Salinimicrobium</taxon>
    </lineage>
</organism>
<dbReference type="RefSeq" id="WP_266069062.1">
    <property type="nucleotide sequence ID" value="NZ_JAPJDA010000008.1"/>
</dbReference>
<evidence type="ECO:0000313" key="2">
    <source>
        <dbReference type="Proteomes" id="UP001148482"/>
    </source>
</evidence>
<name>A0A9X3I1D1_9FLAO</name>
<proteinExistence type="predicted"/>
<protein>
    <submittedName>
        <fullName evidence="1">Uncharacterized protein</fullName>
    </submittedName>
</protein>
<dbReference type="AlphaFoldDB" id="A0A9X3I1D1"/>
<evidence type="ECO:0000313" key="1">
    <source>
        <dbReference type="EMBL" id="MCX2837817.1"/>
    </source>
</evidence>